<comment type="caution">
    <text evidence="2">The sequence shown here is derived from an EMBL/GenBank/DDBJ whole genome shotgun (WGS) entry which is preliminary data.</text>
</comment>
<dbReference type="Proteomes" id="UP001360953">
    <property type="component" value="Unassembled WGS sequence"/>
</dbReference>
<protein>
    <submittedName>
        <fullName evidence="2">Uncharacterized protein</fullName>
    </submittedName>
</protein>
<evidence type="ECO:0000256" key="1">
    <source>
        <dbReference type="SAM" id="Phobius"/>
    </source>
</evidence>
<organism evidence="2 3">
    <name type="scientific">Phyllosticta citribraziliensis</name>
    <dbReference type="NCBI Taxonomy" id="989973"/>
    <lineage>
        <taxon>Eukaryota</taxon>
        <taxon>Fungi</taxon>
        <taxon>Dikarya</taxon>
        <taxon>Ascomycota</taxon>
        <taxon>Pezizomycotina</taxon>
        <taxon>Dothideomycetes</taxon>
        <taxon>Dothideomycetes incertae sedis</taxon>
        <taxon>Botryosphaeriales</taxon>
        <taxon>Phyllostictaceae</taxon>
        <taxon>Phyllosticta</taxon>
    </lineage>
</organism>
<proteinExistence type="predicted"/>
<feature type="transmembrane region" description="Helical" evidence="1">
    <location>
        <begin position="38"/>
        <end position="56"/>
    </location>
</feature>
<keyword evidence="1" id="KW-0472">Membrane</keyword>
<dbReference type="EMBL" id="JBBPEH010000005">
    <property type="protein sequence ID" value="KAK7538185.1"/>
    <property type="molecule type" value="Genomic_DNA"/>
</dbReference>
<reference evidence="2 3" key="1">
    <citation type="submission" date="2024-04" db="EMBL/GenBank/DDBJ databases">
        <title>Phyllosticta paracitricarpa is synonymous to the EU quarantine fungus P. citricarpa based on phylogenomic analyses.</title>
        <authorList>
            <consortium name="Lawrence Berkeley National Laboratory"/>
            <person name="Van ingen-buijs V.A."/>
            <person name="Van westerhoven A.C."/>
            <person name="Haridas S."/>
            <person name="Skiadas P."/>
            <person name="Martin F."/>
            <person name="Groenewald J.Z."/>
            <person name="Crous P.W."/>
            <person name="Seidl M.F."/>
        </authorList>
    </citation>
    <scope>NUCLEOTIDE SEQUENCE [LARGE SCALE GENOMIC DNA]</scope>
    <source>
        <strain evidence="2 3">CPC 17464</strain>
    </source>
</reference>
<keyword evidence="1" id="KW-0812">Transmembrane</keyword>
<gene>
    <name evidence="2" type="ORF">J3D65DRAFT_621238</name>
</gene>
<keyword evidence="1" id="KW-1133">Transmembrane helix</keyword>
<dbReference type="RefSeq" id="XP_066655872.1">
    <property type="nucleotide sequence ID" value="XM_066799936.1"/>
</dbReference>
<dbReference type="GeneID" id="92032842"/>
<feature type="transmembrane region" description="Helical" evidence="1">
    <location>
        <begin position="62"/>
        <end position="83"/>
    </location>
</feature>
<evidence type="ECO:0000313" key="2">
    <source>
        <dbReference type="EMBL" id="KAK7538185.1"/>
    </source>
</evidence>
<name>A0ABR1LVS9_9PEZI</name>
<evidence type="ECO:0000313" key="3">
    <source>
        <dbReference type="Proteomes" id="UP001360953"/>
    </source>
</evidence>
<sequence>MPRPMAEEALQRRRNAAAMRLHVAAAIAVRFSPRRVDVFSLLLLQVMMMMMMILLVPGAEVAILLLLAVVLLWLPLMLVLLLVRETTHIRHQCHSARQDLGGWLAARLEEAVLVQEPARGAGGAHFGLPGVFTL</sequence>
<accession>A0ABR1LVS9</accession>
<keyword evidence="3" id="KW-1185">Reference proteome</keyword>